<dbReference type="Proteomes" id="UP000018050">
    <property type="component" value="Unassembled WGS sequence"/>
</dbReference>
<evidence type="ECO:0000313" key="2">
    <source>
        <dbReference type="EMBL" id="CDI83025.1"/>
    </source>
</evidence>
<organism evidence="2 3">
    <name type="scientific">Eimeria acervulina</name>
    <name type="common">Coccidian parasite</name>
    <dbReference type="NCBI Taxonomy" id="5801"/>
    <lineage>
        <taxon>Eukaryota</taxon>
        <taxon>Sar</taxon>
        <taxon>Alveolata</taxon>
        <taxon>Apicomplexa</taxon>
        <taxon>Conoidasida</taxon>
        <taxon>Coccidia</taxon>
        <taxon>Eucoccidiorida</taxon>
        <taxon>Eimeriorina</taxon>
        <taxon>Eimeriidae</taxon>
        <taxon>Eimeria</taxon>
    </lineage>
</organism>
<dbReference type="RefSeq" id="XP_013247776.1">
    <property type="nucleotide sequence ID" value="XM_013392322.1"/>
</dbReference>
<dbReference type="GeneID" id="25274883"/>
<accession>U6GS93</accession>
<dbReference type="AlphaFoldDB" id="U6GS93"/>
<keyword evidence="1" id="KW-0732">Signal</keyword>
<reference evidence="2" key="1">
    <citation type="submission" date="2013-10" db="EMBL/GenBank/DDBJ databases">
        <title>Genomic analysis of the causative agents of coccidiosis in chickens.</title>
        <authorList>
            <person name="Reid A.J."/>
            <person name="Blake D."/>
            <person name="Billington K."/>
            <person name="Browne H."/>
            <person name="Dunn M."/>
            <person name="Hung S."/>
            <person name="Kawahara F."/>
            <person name="Miranda-Saavedra D."/>
            <person name="Mourier T."/>
            <person name="Nagra H."/>
            <person name="Otto T.D."/>
            <person name="Rawlings N."/>
            <person name="Sanchez A."/>
            <person name="Sanders M."/>
            <person name="Subramaniam C."/>
            <person name="Tay Y."/>
            <person name="Dear P."/>
            <person name="Doerig C."/>
            <person name="Gruber A."/>
            <person name="Parkinson J."/>
            <person name="Shirley M."/>
            <person name="Wan K.L."/>
            <person name="Berriman M."/>
            <person name="Tomley F."/>
            <person name="Pain A."/>
        </authorList>
    </citation>
    <scope>NUCLEOTIDE SEQUENCE</scope>
    <source>
        <strain evidence="2">Houghton</strain>
    </source>
</reference>
<proteinExistence type="predicted"/>
<feature type="chain" id="PRO_5004670880" description="Secreted protein" evidence="1">
    <location>
        <begin position="18"/>
        <end position="177"/>
    </location>
</feature>
<evidence type="ECO:0000313" key="3">
    <source>
        <dbReference type="Proteomes" id="UP000018050"/>
    </source>
</evidence>
<dbReference type="EMBL" id="HG673047">
    <property type="protein sequence ID" value="CDI83025.1"/>
    <property type="molecule type" value="Genomic_DNA"/>
</dbReference>
<feature type="non-terminal residue" evidence="2">
    <location>
        <position position="177"/>
    </location>
</feature>
<evidence type="ECO:0008006" key="4">
    <source>
        <dbReference type="Google" id="ProtNLM"/>
    </source>
</evidence>
<sequence>MLAVLSTCLVVRGVWKAASVVRACTKVRLSDMVALIRGVLFDNTWVHDENQVAMLVGCRMPGNGVEVGRSAGLACFSQQGRRSGRCRYETEGVLAFKQACHPYALLTEIVALRRLTLHDVTWVHDENQVAMLVGCRLPVNVVEVDRQGRRLGRYLRELEGVLAFELACHPRVCLIGD</sequence>
<feature type="signal peptide" evidence="1">
    <location>
        <begin position="1"/>
        <end position="17"/>
    </location>
</feature>
<protein>
    <recommendedName>
        <fullName evidence="4">Secreted protein</fullName>
    </recommendedName>
</protein>
<keyword evidence="3" id="KW-1185">Reference proteome</keyword>
<dbReference type="VEuPathDB" id="ToxoDB:EAH_00068150"/>
<gene>
    <name evidence="2" type="ORF">EAH_00068150</name>
</gene>
<reference evidence="2" key="2">
    <citation type="submission" date="2013-10" db="EMBL/GenBank/DDBJ databases">
        <authorList>
            <person name="Aslett M."/>
        </authorList>
    </citation>
    <scope>NUCLEOTIDE SEQUENCE</scope>
    <source>
        <strain evidence="2">Houghton</strain>
    </source>
</reference>
<evidence type="ECO:0000256" key="1">
    <source>
        <dbReference type="SAM" id="SignalP"/>
    </source>
</evidence>
<name>U6GS93_EIMAC</name>